<dbReference type="SUPFAM" id="SSF52833">
    <property type="entry name" value="Thioredoxin-like"/>
    <property type="match status" value="1"/>
</dbReference>
<evidence type="ECO:0000313" key="2">
    <source>
        <dbReference type="EMBL" id="KAF4664835.1"/>
    </source>
</evidence>
<name>A0A7J6M009_PERCH</name>
<dbReference type="CDD" id="cd00570">
    <property type="entry name" value="GST_N_family"/>
    <property type="match status" value="1"/>
</dbReference>
<dbReference type="Proteomes" id="UP000591131">
    <property type="component" value="Unassembled WGS sequence"/>
</dbReference>
<dbReference type="InterPro" id="IPR036282">
    <property type="entry name" value="Glutathione-S-Trfase_C_sf"/>
</dbReference>
<dbReference type="Gene3D" id="1.20.1050.10">
    <property type="match status" value="1"/>
</dbReference>
<evidence type="ECO:0000259" key="1">
    <source>
        <dbReference type="PROSITE" id="PS50404"/>
    </source>
</evidence>
<dbReference type="PANTHER" id="PTHR43968:SF6">
    <property type="entry name" value="GLUTATHIONE S-TRANSFERASE OMEGA"/>
    <property type="match status" value="1"/>
</dbReference>
<dbReference type="GO" id="GO:0005737">
    <property type="term" value="C:cytoplasm"/>
    <property type="evidence" value="ECO:0007669"/>
    <property type="project" value="TreeGrafter"/>
</dbReference>
<dbReference type="PANTHER" id="PTHR43968">
    <property type="match status" value="1"/>
</dbReference>
<keyword evidence="3" id="KW-1185">Reference proteome</keyword>
<dbReference type="Gene3D" id="3.40.30.10">
    <property type="entry name" value="Glutaredoxin"/>
    <property type="match status" value="1"/>
</dbReference>
<reference evidence="2 3" key="1">
    <citation type="submission" date="2020-04" db="EMBL/GenBank/DDBJ databases">
        <title>Perkinsus chesapeaki whole genome sequence.</title>
        <authorList>
            <person name="Bogema D.R."/>
        </authorList>
    </citation>
    <scope>NUCLEOTIDE SEQUENCE [LARGE SCALE GENOMIC DNA]</scope>
    <source>
        <strain evidence="2">ATCC PRA-425</strain>
    </source>
</reference>
<dbReference type="OrthoDB" id="4951845at2759"/>
<dbReference type="InterPro" id="IPR004045">
    <property type="entry name" value="Glutathione_S-Trfase_N"/>
</dbReference>
<proteinExistence type="predicted"/>
<protein>
    <submittedName>
        <fullName evidence="2">Glutathione S-transferase U1</fullName>
    </submittedName>
</protein>
<dbReference type="Pfam" id="PF13417">
    <property type="entry name" value="GST_N_3"/>
    <property type="match status" value="1"/>
</dbReference>
<gene>
    <name evidence="2" type="primary">GSTU1_1</name>
    <name evidence="2" type="ORF">FOL47_004910</name>
</gene>
<accession>A0A7J6M009</accession>
<dbReference type="SUPFAM" id="SSF47616">
    <property type="entry name" value="GST C-terminal domain-like"/>
    <property type="match status" value="1"/>
</dbReference>
<dbReference type="EMBL" id="JAAPAO010000278">
    <property type="protein sequence ID" value="KAF4664835.1"/>
    <property type="molecule type" value="Genomic_DNA"/>
</dbReference>
<dbReference type="InterPro" id="IPR036249">
    <property type="entry name" value="Thioredoxin-like_sf"/>
</dbReference>
<dbReference type="GO" id="GO:0016740">
    <property type="term" value="F:transferase activity"/>
    <property type="evidence" value="ECO:0007669"/>
    <property type="project" value="UniProtKB-KW"/>
</dbReference>
<feature type="domain" description="GST N-terminal" evidence="1">
    <location>
        <begin position="18"/>
        <end position="113"/>
    </location>
</feature>
<organism evidence="2 3">
    <name type="scientific">Perkinsus chesapeaki</name>
    <name type="common">Clam parasite</name>
    <name type="synonym">Perkinsus andrewsi</name>
    <dbReference type="NCBI Taxonomy" id="330153"/>
    <lineage>
        <taxon>Eukaryota</taxon>
        <taxon>Sar</taxon>
        <taxon>Alveolata</taxon>
        <taxon>Perkinsozoa</taxon>
        <taxon>Perkinsea</taxon>
        <taxon>Perkinsida</taxon>
        <taxon>Perkinsidae</taxon>
        <taxon>Perkinsus</taxon>
    </lineage>
</organism>
<sequence>MSCATPPPPTPAGKRPFPHIRFLTAYFCPYAQRARIALEWYKGFERLLVQMPFELVECLQPGPRGYTKLPLLLENNPKGLVPTLIVEDNGSKTVVTESLDVIEYLDKLARDTDISTAVDGLLPSDDDEGRQRSIDIAKTYNSSFCTRFIQCFRQGKTEVFPEMVAALERFSSELVGPFYSGPSPCIVDVAVYPFAYGTAVLGASKGHEFTLTLDAHPQLSKYFNWFNTMSELDSVKKSLLTPRQLTETYDRLKALSDRPSETSRVAAIFSSP</sequence>
<dbReference type="InterPro" id="IPR050983">
    <property type="entry name" value="GST_Omega/HSP26"/>
</dbReference>
<dbReference type="PROSITE" id="PS50404">
    <property type="entry name" value="GST_NTER"/>
    <property type="match status" value="1"/>
</dbReference>
<comment type="caution">
    <text evidence="2">The sequence shown here is derived from an EMBL/GenBank/DDBJ whole genome shotgun (WGS) entry which is preliminary data.</text>
</comment>
<evidence type="ECO:0000313" key="3">
    <source>
        <dbReference type="Proteomes" id="UP000591131"/>
    </source>
</evidence>
<keyword evidence="2" id="KW-0808">Transferase</keyword>
<dbReference type="AlphaFoldDB" id="A0A7J6M009"/>